<feature type="compositionally biased region" description="Basic and acidic residues" evidence="1">
    <location>
        <begin position="79"/>
        <end position="88"/>
    </location>
</feature>
<evidence type="ECO:0000313" key="2">
    <source>
        <dbReference type="Proteomes" id="UP000887540"/>
    </source>
</evidence>
<reference evidence="3" key="1">
    <citation type="submission" date="2022-11" db="UniProtKB">
        <authorList>
            <consortium name="WormBaseParasite"/>
        </authorList>
    </citation>
    <scope>IDENTIFICATION</scope>
</reference>
<dbReference type="Proteomes" id="UP000887540">
    <property type="component" value="Unplaced"/>
</dbReference>
<keyword evidence="2" id="KW-1185">Reference proteome</keyword>
<dbReference type="AlphaFoldDB" id="A0A914DYA3"/>
<proteinExistence type="predicted"/>
<feature type="compositionally biased region" description="Acidic residues" evidence="1">
    <location>
        <begin position="147"/>
        <end position="158"/>
    </location>
</feature>
<feature type="region of interest" description="Disordered" evidence="1">
    <location>
        <begin position="113"/>
        <end position="158"/>
    </location>
</feature>
<sequence>MPFLSCMMSDAEQRRRQFIFAKNRSLSAPTRKKWYRRDSHHQDHQKATLYDRVLAQKLADAIQMWHEFHSSLSQLAIDPNDHRKKSEDNLENDDEKLETYERSASCMAPQATIISSDEDLEEECESDFSESEDEATSSSSINVSESELPDDNTTEESLDTMEELAKFEKHTKLHGKLSISSPDLTTIQLKSIFPKLHKHWRLV</sequence>
<dbReference type="WBParaSite" id="ACRNAN_scaffold456.g25282.t1">
    <property type="protein sequence ID" value="ACRNAN_scaffold456.g25282.t1"/>
    <property type="gene ID" value="ACRNAN_scaffold456.g25282"/>
</dbReference>
<name>A0A914DYA3_9BILA</name>
<feature type="compositionally biased region" description="Low complexity" evidence="1">
    <location>
        <begin position="136"/>
        <end position="146"/>
    </location>
</feature>
<feature type="compositionally biased region" description="Acidic residues" evidence="1">
    <location>
        <begin position="116"/>
        <end position="135"/>
    </location>
</feature>
<evidence type="ECO:0000313" key="3">
    <source>
        <dbReference type="WBParaSite" id="ACRNAN_scaffold456.g25282.t1"/>
    </source>
</evidence>
<accession>A0A914DYA3</accession>
<protein>
    <submittedName>
        <fullName evidence="3">Uncharacterized protein</fullName>
    </submittedName>
</protein>
<evidence type="ECO:0000256" key="1">
    <source>
        <dbReference type="SAM" id="MobiDB-lite"/>
    </source>
</evidence>
<feature type="region of interest" description="Disordered" evidence="1">
    <location>
        <begin position="79"/>
        <end position="98"/>
    </location>
</feature>
<organism evidence="2 3">
    <name type="scientific">Acrobeloides nanus</name>
    <dbReference type="NCBI Taxonomy" id="290746"/>
    <lineage>
        <taxon>Eukaryota</taxon>
        <taxon>Metazoa</taxon>
        <taxon>Ecdysozoa</taxon>
        <taxon>Nematoda</taxon>
        <taxon>Chromadorea</taxon>
        <taxon>Rhabditida</taxon>
        <taxon>Tylenchina</taxon>
        <taxon>Cephalobomorpha</taxon>
        <taxon>Cephaloboidea</taxon>
        <taxon>Cephalobidae</taxon>
        <taxon>Acrobeloides</taxon>
    </lineage>
</organism>